<dbReference type="FunFam" id="2.60.40.1730:FF:000012">
    <property type="entry name" value="Aminopeptidase N"/>
    <property type="match status" value="1"/>
</dbReference>
<dbReference type="Proteomes" id="UP000770661">
    <property type="component" value="Unassembled WGS sequence"/>
</dbReference>
<comment type="cofactor">
    <cofactor evidence="1">
        <name>Zn(2+)</name>
        <dbReference type="ChEBI" id="CHEBI:29105"/>
    </cofactor>
</comment>
<dbReference type="GO" id="GO:0005615">
    <property type="term" value="C:extracellular space"/>
    <property type="evidence" value="ECO:0007669"/>
    <property type="project" value="TreeGrafter"/>
</dbReference>
<evidence type="ECO:0000259" key="13">
    <source>
        <dbReference type="Pfam" id="PF17900"/>
    </source>
</evidence>
<feature type="domain" description="Aminopeptidase N-like N-terminal" evidence="13">
    <location>
        <begin position="83"/>
        <end position="276"/>
    </location>
</feature>
<dbReference type="PRINTS" id="PR00756">
    <property type="entry name" value="ALADIPTASE"/>
</dbReference>
<keyword evidence="4" id="KW-0812">Transmembrane</keyword>
<reference evidence="14" key="1">
    <citation type="submission" date="2020-07" db="EMBL/GenBank/DDBJ databases">
        <title>The High-quality genome of the commercially important snow crab, Chionoecetes opilio.</title>
        <authorList>
            <person name="Jeong J.-H."/>
            <person name="Ryu S."/>
        </authorList>
    </citation>
    <scope>NUCLEOTIDE SEQUENCE</scope>
    <source>
        <strain evidence="14">MADBK_172401_WGS</strain>
        <tissue evidence="14">Digestive gland</tissue>
    </source>
</reference>
<keyword evidence="15" id="KW-1185">Reference proteome</keyword>
<feature type="chain" id="PRO_5035262708" evidence="12">
    <location>
        <begin position="41"/>
        <end position="372"/>
    </location>
</feature>
<dbReference type="EMBL" id="JACEEZ010001841">
    <property type="protein sequence ID" value="KAG0728779.1"/>
    <property type="molecule type" value="Genomic_DNA"/>
</dbReference>
<comment type="subcellular location">
    <subcellularLocation>
        <location evidence="2">Membrane</location>
        <topology evidence="2">Single-pass type II membrane protein</topology>
    </subcellularLocation>
</comment>
<dbReference type="InterPro" id="IPR034016">
    <property type="entry name" value="M1_APN-typ"/>
</dbReference>
<accession>A0A8J5D122</accession>
<keyword evidence="10" id="KW-0472">Membrane</keyword>
<dbReference type="PANTHER" id="PTHR11533:SF294">
    <property type="entry name" value="THYROTROPIN-RELEASING HORMONE-DEGRADING ECTOENZYME"/>
    <property type="match status" value="1"/>
</dbReference>
<dbReference type="InterPro" id="IPR045357">
    <property type="entry name" value="Aminopeptidase_N-like_N"/>
</dbReference>
<sequence length="372" mass="41635">MEINESVASMSFGKRNGCHVSKGVALLLGVLFLAPHGVAAMPGNDSQTLAARARGARSSPLSASTTLFTTTKVNDFRLPTALKPLHYTVRLQPFIRGNFSIMGYVEVEVEVVEETSTFTFHMADITTHNDSVKIVDSEKRNGKGVHILKQTYDNQQEFYHAHLSRPLKKGRRYLLSMAFQGYLNEHLHGFYRSSYKVANGDERWVAVTQFQPTDARKAFPCFDEPAMKATFEIFLARETDMSAISNMPRIDSQPVEGQEGWVWDHFNTSVPMPTYLVAFLVSDFKSMEATTQNGKTFRVWAREDAISQANYSLKIGADILTFFEDFFSIPYPLPKQDMVAIPDFPLGHGELGPNHLPGDCYAIRPNSICGGQ</sequence>
<dbReference type="GO" id="GO:0006508">
    <property type="term" value="P:proteolysis"/>
    <property type="evidence" value="ECO:0007669"/>
    <property type="project" value="UniProtKB-KW"/>
</dbReference>
<dbReference type="Gene3D" id="2.60.40.1730">
    <property type="entry name" value="tricorn interacting facor f3 domain"/>
    <property type="match status" value="1"/>
</dbReference>
<dbReference type="PANTHER" id="PTHR11533">
    <property type="entry name" value="PROTEASE M1 ZINC METALLOPROTEASE"/>
    <property type="match status" value="1"/>
</dbReference>
<evidence type="ECO:0000313" key="14">
    <source>
        <dbReference type="EMBL" id="KAG0728779.1"/>
    </source>
</evidence>
<keyword evidence="3" id="KW-0645">Protease</keyword>
<keyword evidence="11" id="KW-0325">Glycoprotein</keyword>
<evidence type="ECO:0000256" key="12">
    <source>
        <dbReference type="SAM" id="SignalP"/>
    </source>
</evidence>
<keyword evidence="12" id="KW-0732">Signal</keyword>
<evidence type="ECO:0000256" key="4">
    <source>
        <dbReference type="ARBA" id="ARBA00022692"/>
    </source>
</evidence>
<evidence type="ECO:0000256" key="1">
    <source>
        <dbReference type="ARBA" id="ARBA00001947"/>
    </source>
</evidence>
<dbReference type="InterPro" id="IPR050344">
    <property type="entry name" value="Peptidase_M1_aminopeptidases"/>
</dbReference>
<dbReference type="SUPFAM" id="SSF55486">
    <property type="entry name" value="Metalloproteases ('zincins'), catalytic domain"/>
    <property type="match status" value="1"/>
</dbReference>
<keyword evidence="5" id="KW-0479">Metal-binding</keyword>
<evidence type="ECO:0000256" key="9">
    <source>
        <dbReference type="ARBA" id="ARBA00022989"/>
    </source>
</evidence>
<evidence type="ECO:0000256" key="3">
    <source>
        <dbReference type="ARBA" id="ARBA00022670"/>
    </source>
</evidence>
<dbReference type="AlphaFoldDB" id="A0A8J5D122"/>
<dbReference type="GO" id="GO:0042277">
    <property type="term" value="F:peptide binding"/>
    <property type="evidence" value="ECO:0007669"/>
    <property type="project" value="TreeGrafter"/>
</dbReference>
<dbReference type="Gene3D" id="3.30.2010.30">
    <property type="match status" value="1"/>
</dbReference>
<feature type="signal peptide" evidence="12">
    <location>
        <begin position="1"/>
        <end position="40"/>
    </location>
</feature>
<evidence type="ECO:0000256" key="2">
    <source>
        <dbReference type="ARBA" id="ARBA00004606"/>
    </source>
</evidence>
<evidence type="ECO:0000313" key="15">
    <source>
        <dbReference type="Proteomes" id="UP000770661"/>
    </source>
</evidence>
<evidence type="ECO:0000256" key="10">
    <source>
        <dbReference type="ARBA" id="ARBA00023136"/>
    </source>
</evidence>
<dbReference type="CDD" id="cd09601">
    <property type="entry name" value="M1_APN-Q_like"/>
    <property type="match status" value="1"/>
</dbReference>
<keyword evidence="6" id="KW-0378">Hydrolase</keyword>
<keyword evidence="7" id="KW-0862">Zinc</keyword>
<evidence type="ECO:0000256" key="5">
    <source>
        <dbReference type="ARBA" id="ARBA00022723"/>
    </source>
</evidence>
<proteinExistence type="predicted"/>
<gene>
    <name evidence="14" type="primary">ANPEP_1</name>
    <name evidence="14" type="ORF">GWK47_031733</name>
</gene>
<comment type="caution">
    <text evidence="14">The sequence shown here is derived from an EMBL/GenBank/DDBJ whole genome shotgun (WGS) entry which is preliminary data.</text>
</comment>
<dbReference type="Pfam" id="PF17900">
    <property type="entry name" value="Peptidase_M1_N"/>
    <property type="match status" value="1"/>
</dbReference>
<evidence type="ECO:0000256" key="6">
    <source>
        <dbReference type="ARBA" id="ARBA00022801"/>
    </source>
</evidence>
<keyword evidence="14" id="KW-0031">Aminopeptidase</keyword>
<dbReference type="OrthoDB" id="6376456at2759"/>
<evidence type="ECO:0000256" key="8">
    <source>
        <dbReference type="ARBA" id="ARBA00022968"/>
    </source>
</evidence>
<evidence type="ECO:0000256" key="7">
    <source>
        <dbReference type="ARBA" id="ARBA00022833"/>
    </source>
</evidence>
<dbReference type="GO" id="GO:0005737">
    <property type="term" value="C:cytoplasm"/>
    <property type="evidence" value="ECO:0007669"/>
    <property type="project" value="TreeGrafter"/>
</dbReference>
<evidence type="ECO:0000256" key="11">
    <source>
        <dbReference type="ARBA" id="ARBA00023180"/>
    </source>
</evidence>
<dbReference type="InterPro" id="IPR042097">
    <property type="entry name" value="Aminopeptidase_N-like_N_sf"/>
</dbReference>
<organism evidence="14 15">
    <name type="scientific">Chionoecetes opilio</name>
    <name type="common">Atlantic snow crab</name>
    <name type="synonym">Cancer opilio</name>
    <dbReference type="NCBI Taxonomy" id="41210"/>
    <lineage>
        <taxon>Eukaryota</taxon>
        <taxon>Metazoa</taxon>
        <taxon>Ecdysozoa</taxon>
        <taxon>Arthropoda</taxon>
        <taxon>Crustacea</taxon>
        <taxon>Multicrustacea</taxon>
        <taxon>Malacostraca</taxon>
        <taxon>Eumalacostraca</taxon>
        <taxon>Eucarida</taxon>
        <taxon>Decapoda</taxon>
        <taxon>Pleocyemata</taxon>
        <taxon>Brachyura</taxon>
        <taxon>Eubrachyura</taxon>
        <taxon>Majoidea</taxon>
        <taxon>Majidae</taxon>
        <taxon>Chionoecetes</taxon>
    </lineage>
</organism>
<dbReference type="SUPFAM" id="SSF63737">
    <property type="entry name" value="Leukotriene A4 hydrolase N-terminal domain"/>
    <property type="match status" value="1"/>
</dbReference>
<dbReference type="GO" id="GO:0070006">
    <property type="term" value="F:metalloaminopeptidase activity"/>
    <property type="evidence" value="ECO:0007669"/>
    <property type="project" value="TreeGrafter"/>
</dbReference>
<dbReference type="GO" id="GO:0008270">
    <property type="term" value="F:zinc ion binding"/>
    <property type="evidence" value="ECO:0007669"/>
    <property type="project" value="TreeGrafter"/>
</dbReference>
<dbReference type="InterPro" id="IPR001930">
    <property type="entry name" value="Peptidase_M1"/>
</dbReference>
<dbReference type="GO" id="GO:0043171">
    <property type="term" value="P:peptide catabolic process"/>
    <property type="evidence" value="ECO:0007669"/>
    <property type="project" value="TreeGrafter"/>
</dbReference>
<protein>
    <submittedName>
        <fullName evidence="14">Endoplasmic reticulum aminopeptidase 1</fullName>
    </submittedName>
</protein>
<keyword evidence="9" id="KW-1133">Transmembrane helix</keyword>
<keyword evidence="8" id="KW-0735">Signal-anchor</keyword>
<dbReference type="GO" id="GO:0016020">
    <property type="term" value="C:membrane"/>
    <property type="evidence" value="ECO:0007669"/>
    <property type="project" value="UniProtKB-SubCell"/>
</dbReference>
<name>A0A8J5D122_CHIOP</name>